<dbReference type="PROSITE" id="PS50977">
    <property type="entry name" value="HTH_TETR_2"/>
    <property type="match status" value="1"/>
</dbReference>
<dbReference type="Pfam" id="PF00440">
    <property type="entry name" value="TetR_N"/>
    <property type="match status" value="1"/>
</dbReference>
<sequence length="199" mass="21814">MTAAPTAPGRLERRKARTRAAILQAASELFHANGFEETSIQQIAERADTGVGTLYGYFTSKEDLLREVLRASRDESVARYRAAVAADTPAIERVCTALAAIADYLDENRRLLVSVFRLAARNQSFDDEYAEWLQRSFTDLIQAGIRSGEFRPVPADAAARMLITTVMTACLGIGAWAGRSGDPLVIPEIQQLARALLAR</sequence>
<evidence type="ECO:0000256" key="4">
    <source>
        <dbReference type="PROSITE-ProRule" id="PRU00335"/>
    </source>
</evidence>
<dbReference type="InterPro" id="IPR050109">
    <property type="entry name" value="HTH-type_TetR-like_transc_reg"/>
</dbReference>
<keyword evidence="2 4" id="KW-0238">DNA-binding</keyword>
<evidence type="ECO:0000259" key="5">
    <source>
        <dbReference type="PROSITE" id="PS50977"/>
    </source>
</evidence>
<keyword evidence="1" id="KW-0805">Transcription regulation</keyword>
<dbReference type="PANTHER" id="PTHR30055">
    <property type="entry name" value="HTH-TYPE TRANSCRIPTIONAL REGULATOR RUTR"/>
    <property type="match status" value="1"/>
</dbReference>
<dbReference type="EMBL" id="PDJQ01000001">
    <property type="protein sequence ID" value="PFG75423.1"/>
    <property type="molecule type" value="Genomic_DNA"/>
</dbReference>
<keyword evidence="3" id="KW-0804">Transcription</keyword>
<organism evidence="6 7">
    <name type="scientific">Tepidiforma thermophila (strain KCTC 52669 / CGMCC 1.13589 / G233)</name>
    <dbReference type="NCBI Taxonomy" id="2761530"/>
    <lineage>
        <taxon>Bacteria</taxon>
        <taxon>Bacillati</taxon>
        <taxon>Chloroflexota</taxon>
        <taxon>Tepidiformia</taxon>
        <taxon>Tepidiformales</taxon>
        <taxon>Tepidiformaceae</taxon>
        <taxon>Tepidiforma</taxon>
    </lineage>
</organism>
<dbReference type="SUPFAM" id="SSF46689">
    <property type="entry name" value="Homeodomain-like"/>
    <property type="match status" value="1"/>
</dbReference>
<comment type="caution">
    <text evidence="6">The sequence shown here is derived from an EMBL/GenBank/DDBJ whole genome shotgun (WGS) entry which is preliminary data.</text>
</comment>
<evidence type="ECO:0000313" key="6">
    <source>
        <dbReference type="EMBL" id="PFG75423.1"/>
    </source>
</evidence>
<name>A0A2A9HJ37_TEPT2</name>
<dbReference type="PANTHER" id="PTHR30055:SF226">
    <property type="entry name" value="HTH-TYPE TRANSCRIPTIONAL REGULATOR PKSA"/>
    <property type="match status" value="1"/>
</dbReference>
<dbReference type="GO" id="GO:0003700">
    <property type="term" value="F:DNA-binding transcription factor activity"/>
    <property type="evidence" value="ECO:0007669"/>
    <property type="project" value="TreeGrafter"/>
</dbReference>
<dbReference type="AlphaFoldDB" id="A0A2A9HJ37"/>
<keyword evidence="7" id="KW-1185">Reference proteome</keyword>
<dbReference type="GO" id="GO:0000976">
    <property type="term" value="F:transcription cis-regulatory region binding"/>
    <property type="evidence" value="ECO:0007669"/>
    <property type="project" value="TreeGrafter"/>
</dbReference>
<evidence type="ECO:0000256" key="2">
    <source>
        <dbReference type="ARBA" id="ARBA00023125"/>
    </source>
</evidence>
<proteinExistence type="predicted"/>
<dbReference type="PRINTS" id="PR00455">
    <property type="entry name" value="HTHTETR"/>
</dbReference>
<gene>
    <name evidence="6" type="ORF">A9A59_2692</name>
</gene>
<dbReference type="FunFam" id="1.10.10.60:FF:000141">
    <property type="entry name" value="TetR family transcriptional regulator"/>
    <property type="match status" value="1"/>
</dbReference>
<dbReference type="RefSeq" id="WP_098504738.1">
    <property type="nucleotide sequence ID" value="NZ_PDJQ01000001.1"/>
</dbReference>
<dbReference type="GO" id="GO:0045892">
    <property type="term" value="P:negative regulation of DNA-templated transcription"/>
    <property type="evidence" value="ECO:0007669"/>
    <property type="project" value="UniProtKB-ARBA"/>
</dbReference>
<dbReference type="InterPro" id="IPR041478">
    <property type="entry name" value="TetR_C_27"/>
</dbReference>
<dbReference type="InterPro" id="IPR009057">
    <property type="entry name" value="Homeodomain-like_sf"/>
</dbReference>
<dbReference type="SUPFAM" id="SSF48498">
    <property type="entry name" value="Tetracyclin repressor-like, C-terminal domain"/>
    <property type="match status" value="1"/>
</dbReference>
<evidence type="ECO:0000313" key="7">
    <source>
        <dbReference type="Proteomes" id="UP000223071"/>
    </source>
</evidence>
<feature type="DNA-binding region" description="H-T-H motif" evidence="4">
    <location>
        <begin position="39"/>
        <end position="58"/>
    </location>
</feature>
<dbReference type="Pfam" id="PF17935">
    <property type="entry name" value="TetR_C_27"/>
    <property type="match status" value="1"/>
</dbReference>
<dbReference type="Gene3D" id="1.10.10.60">
    <property type="entry name" value="Homeodomain-like"/>
    <property type="match status" value="1"/>
</dbReference>
<evidence type="ECO:0000256" key="1">
    <source>
        <dbReference type="ARBA" id="ARBA00023015"/>
    </source>
</evidence>
<accession>A0A2A9HJ37</accession>
<dbReference type="InterPro" id="IPR036271">
    <property type="entry name" value="Tet_transcr_reg_TetR-rel_C_sf"/>
</dbReference>
<dbReference type="Gene3D" id="1.10.357.10">
    <property type="entry name" value="Tetracycline Repressor, domain 2"/>
    <property type="match status" value="1"/>
</dbReference>
<evidence type="ECO:0000256" key="3">
    <source>
        <dbReference type="ARBA" id="ARBA00023163"/>
    </source>
</evidence>
<feature type="domain" description="HTH tetR-type" evidence="5">
    <location>
        <begin position="16"/>
        <end position="76"/>
    </location>
</feature>
<dbReference type="InterPro" id="IPR001647">
    <property type="entry name" value="HTH_TetR"/>
</dbReference>
<reference evidence="6 7" key="1">
    <citation type="submission" date="2017-09" db="EMBL/GenBank/DDBJ databases">
        <title>Sequencing the genomes of two abundant thermophiles in Great Basin hot springs: Thermocrinis jamiesonii and novel Chloroflexi Thermoflexus hugenholtzii.</title>
        <authorList>
            <person name="Hedlund B."/>
        </authorList>
    </citation>
    <scope>NUCLEOTIDE SEQUENCE [LARGE SCALE GENOMIC DNA]</scope>
    <source>
        <strain evidence="6 7">G233</strain>
    </source>
</reference>
<dbReference type="Proteomes" id="UP000223071">
    <property type="component" value="Unassembled WGS sequence"/>
</dbReference>
<protein>
    <submittedName>
        <fullName evidence="6">TetR family transcriptional regulator</fullName>
    </submittedName>
</protein>